<evidence type="ECO:0000256" key="6">
    <source>
        <dbReference type="NCBIfam" id="TIGR00922"/>
    </source>
</evidence>
<evidence type="ECO:0000313" key="11">
    <source>
        <dbReference type="Proteomes" id="UP000528322"/>
    </source>
</evidence>
<keyword evidence="3 5" id="KW-0805">Transcription regulation</keyword>
<keyword evidence="4 5" id="KW-0804">Transcription</keyword>
<dbReference type="InterPro" id="IPR014722">
    <property type="entry name" value="Rib_uL2_dom2"/>
</dbReference>
<dbReference type="GO" id="GO:0031564">
    <property type="term" value="P:transcription antitermination"/>
    <property type="evidence" value="ECO:0007669"/>
    <property type="project" value="UniProtKB-UniRule"/>
</dbReference>
<dbReference type="AlphaFoldDB" id="A0A7W7Y559"/>
<sequence>MALSWYVIHAYSGYENKVQEALEERIASLGLQDKIIQVLIPTENVAEYKGGKKKIVTRKRYPGYVYLQMEMDKSTWHIVKNIPKVTGFIGGNKPVAIPDYEVQKLIESDKQLVEPKVDFCVDDPVEVVEGPFHGFNGVVTAVDHERKRIKVNVSIFGRETPVEFEYTQIQKI</sequence>
<dbReference type="NCBIfam" id="TIGR00922">
    <property type="entry name" value="nusG"/>
    <property type="match status" value="1"/>
</dbReference>
<dbReference type="InterPro" id="IPR001062">
    <property type="entry name" value="Transcrpt_antiterm_NusG"/>
</dbReference>
<keyword evidence="11" id="KW-1185">Reference proteome</keyword>
<keyword evidence="1 5" id="KW-0806">Transcription termination</keyword>
<evidence type="ECO:0000256" key="3">
    <source>
        <dbReference type="ARBA" id="ARBA00023015"/>
    </source>
</evidence>
<comment type="caution">
    <text evidence="10">The sequence shown here is derived from an EMBL/GenBank/DDBJ whole genome shotgun (WGS) entry which is preliminary data.</text>
</comment>
<dbReference type="Pfam" id="PF02357">
    <property type="entry name" value="NusG"/>
    <property type="match status" value="1"/>
</dbReference>
<dbReference type="InterPro" id="IPR006645">
    <property type="entry name" value="NGN-like_dom"/>
</dbReference>
<evidence type="ECO:0000259" key="8">
    <source>
        <dbReference type="SMART" id="SM00738"/>
    </source>
</evidence>
<feature type="domain" description="KOW" evidence="9">
    <location>
        <begin position="118"/>
        <end position="145"/>
    </location>
</feature>
<dbReference type="InterPro" id="IPR005824">
    <property type="entry name" value="KOW"/>
</dbReference>
<dbReference type="InterPro" id="IPR036735">
    <property type="entry name" value="NGN_dom_sf"/>
</dbReference>
<dbReference type="PANTHER" id="PTHR30265:SF2">
    <property type="entry name" value="TRANSCRIPTION TERMINATION_ANTITERMINATION PROTEIN NUSG"/>
    <property type="match status" value="1"/>
</dbReference>
<dbReference type="InterPro" id="IPR008991">
    <property type="entry name" value="Translation_prot_SH3-like_sf"/>
</dbReference>
<evidence type="ECO:0000256" key="1">
    <source>
        <dbReference type="ARBA" id="ARBA00022472"/>
    </source>
</evidence>
<dbReference type="CDD" id="cd09891">
    <property type="entry name" value="NGN_Bact_1"/>
    <property type="match status" value="1"/>
</dbReference>
<dbReference type="InterPro" id="IPR043425">
    <property type="entry name" value="NusG-like"/>
</dbReference>
<evidence type="ECO:0000256" key="5">
    <source>
        <dbReference type="HAMAP-Rule" id="MF_00948"/>
    </source>
</evidence>
<evidence type="ECO:0000313" key="10">
    <source>
        <dbReference type="EMBL" id="MBB5022286.1"/>
    </source>
</evidence>
<evidence type="ECO:0000256" key="4">
    <source>
        <dbReference type="ARBA" id="ARBA00023163"/>
    </source>
</evidence>
<dbReference type="GO" id="GO:0032784">
    <property type="term" value="P:regulation of DNA-templated transcription elongation"/>
    <property type="evidence" value="ECO:0007669"/>
    <property type="project" value="InterPro"/>
</dbReference>
<dbReference type="SMART" id="SM00739">
    <property type="entry name" value="KOW"/>
    <property type="match status" value="1"/>
</dbReference>
<proteinExistence type="inferred from homology"/>
<feature type="domain" description="NusG-like N-terminal" evidence="8">
    <location>
        <begin position="2"/>
        <end position="109"/>
    </location>
</feature>
<protein>
    <recommendedName>
        <fullName evidence="5 6">Transcription termination/antitermination protein NusG</fullName>
    </recommendedName>
</protein>
<dbReference type="HAMAP" id="MF_00948">
    <property type="entry name" value="NusG"/>
    <property type="match status" value="1"/>
</dbReference>
<dbReference type="Gene3D" id="3.30.70.940">
    <property type="entry name" value="NusG, N-terminal domain"/>
    <property type="match status" value="1"/>
</dbReference>
<reference evidence="10 11" key="1">
    <citation type="submission" date="2020-08" db="EMBL/GenBank/DDBJ databases">
        <title>Genomic Encyclopedia of Type Strains, Phase IV (KMG-IV): sequencing the most valuable type-strain genomes for metagenomic binning, comparative biology and taxonomic classification.</title>
        <authorList>
            <person name="Goeker M."/>
        </authorList>
    </citation>
    <scope>NUCLEOTIDE SEQUENCE [LARGE SCALE GENOMIC DNA]</scope>
    <source>
        <strain evidence="10 11">DSM 22071</strain>
    </source>
</reference>
<dbReference type="CDD" id="cd06091">
    <property type="entry name" value="KOW_NusG"/>
    <property type="match status" value="1"/>
</dbReference>
<accession>A0A7W7Y559</accession>
<comment type="similarity">
    <text evidence="5 7">Belongs to the NusG family.</text>
</comment>
<dbReference type="GO" id="GO:0006353">
    <property type="term" value="P:DNA-templated transcription termination"/>
    <property type="evidence" value="ECO:0007669"/>
    <property type="project" value="UniProtKB-UniRule"/>
</dbReference>
<dbReference type="PRINTS" id="PR00338">
    <property type="entry name" value="NUSGTNSCPFCT"/>
</dbReference>
<dbReference type="RefSeq" id="WP_183732521.1">
    <property type="nucleotide sequence ID" value="NZ_JACHID010000009.1"/>
</dbReference>
<dbReference type="Proteomes" id="UP000528322">
    <property type="component" value="Unassembled WGS sequence"/>
</dbReference>
<dbReference type="FunFam" id="2.30.30.30:FF:000002">
    <property type="entry name" value="Transcription termination/antitermination factor NusG"/>
    <property type="match status" value="1"/>
</dbReference>
<dbReference type="InterPro" id="IPR047050">
    <property type="entry name" value="NGN"/>
</dbReference>
<keyword evidence="2 5" id="KW-0889">Transcription antitermination</keyword>
<dbReference type="GO" id="GO:0005829">
    <property type="term" value="C:cytosol"/>
    <property type="evidence" value="ECO:0007669"/>
    <property type="project" value="UniProtKB-ARBA"/>
</dbReference>
<dbReference type="Gene3D" id="2.30.30.30">
    <property type="match status" value="1"/>
</dbReference>
<gene>
    <name evidence="5" type="primary">nusG</name>
    <name evidence="10" type="ORF">HNR37_001618</name>
</gene>
<organism evidence="10 11">
    <name type="scientific">Desulfurispira natronophila</name>
    <dbReference type="NCBI Taxonomy" id="682562"/>
    <lineage>
        <taxon>Bacteria</taxon>
        <taxon>Pseudomonadati</taxon>
        <taxon>Chrysiogenota</taxon>
        <taxon>Chrysiogenia</taxon>
        <taxon>Chrysiogenales</taxon>
        <taxon>Chrysiogenaceae</taxon>
        <taxon>Desulfurispira</taxon>
    </lineage>
</organism>
<name>A0A7W7Y559_9BACT</name>
<dbReference type="SUPFAM" id="SSF50104">
    <property type="entry name" value="Translation proteins SH3-like domain"/>
    <property type="match status" value="1"/>
</dbReference>
<evidence type="ECO:0000256" key="2">
    <source>
        <dbReference type="ARBA" id="ARBA00022814"/>
    </source>
</evidence>
<comment type="function">
    <text evidence="5 7">Participates in transcription elongation, termination and antitermination.</text>
</comment>
<dbReference type="PANTHER" id="PTHR30265">
    <property type="entry name" value="RHO-INTERACTING TRANSCRIPTION TERMINATION FACTOR NUSG"/>
    <property type="match status" value="1"/>
</dbReference>
<dbReference type="EMBL" id="JACHID010000009">
    <property type="protein sequence ID" value="MBB5022286.1"/>
    <property type="molecule type" value="Genomic_DNA"/>
</dbReference>
<evidence type="ECO:0000256" key="7">
    <source>
        <dbReference type="RuleBase" id="RU000538"/>
    </source>
</evidence>
<dbReference type="GO" id="GO:0006354">
    <property type="term" value="P:DNA-templated transcription elongation"/>
    <property type="evidence" value="ECO:0007669"/>
    <property type="project" value="UniProtKB-UniRule"/>
</dbReference>
<dbReference type="SUPFAM" id="SSF82679">
    <property type="entry name" value="N-utilization substance G protein NusG, N-terminal domain"/>
    <property type="match status" value="1"/>
</dbReference>
<dbReference type="SMART" id="SM00738">
    <property type="entry name" value="NGN"/>
    <property type="match status" value="1"/>
</dbReference>
<evidence type="ECO:0000259" key="9">
    <source>
        <dbReference type="SMART" id="SM00739"/>
    </source>
</evidence>